<name>A0A3G2SB52_MALR7</name>
<gene>
    <name evidence="1" type="ORF">DNF11_3638</name>
</gene>
<proteinExistence type="predicted"/>
<dbReference type="EMBL" id="CP033154">
    <property type="protein sequence ID" value="AYO44588.1"/>
    <property type="molecule type" value="Genomic_DNA"/>
</dbReference>
<protein>
    <recommendedName>
        <fullName evidence="3">Tubulin-folding cofactor C</fullName>
    </recommendedName>
</protein>
<evidence type="ECO:0000313" key="1">
    <source>
        <dbReference type="EMBL" id="AYO44588.1"/>
    </source>
</evidence>
<dbReference type="OrthoDB" id="194775at2759"/>
<evidence type="ECO:0008006" key="3">
    <source>
        <dbReference type="Google" id="ProtNLM"/>
    </source>
</evidence>
<dbReference type="VEuPathDB" id="FungiDB:DNF11_3638"/>
<accession>A0A3G2SB52</accession>
<dbReference type="Gene3D" id="2.160.20.70">
    <property type="match status" value="1"/>
</dbReference>
<dbReference type="AlphaFoldDB" id="A0A3G2SB52"/>
<dbReference type="STRING" id="425264.A0A3G2SB52"/>
<reference evidence="1 2" key="1">
    <citation type="submission" date="2018-10" db="EMBL/GenBank/DDBJ databases">
        <title>Complete genome sequence of Malassezia restricta CBS 7877.</title>
        <authorList>
            <person name="Morand S.C."/>
            <person name="Bertignac M."/>
            <person name="Iltis A."/>
            <person name="Kolder I."/>
            <person name="Pirovano W."/>
            <person name="Jourdain R."/>
            <person name="Clavaud C."/>
        </authorList>
    </citation>
    <scope>NUCLEOTIDE SEQUENCE [LARGE SCALE GENOMIC DNA]</scope>
    <source>
        <strain evidence="1 2">CBS 7877</strain>
    </source>
</reference>
<sequence length="233" mass="25931">MSHAARAQAFYASFPQQLERVRQLYQEHASERALEALLDARHTLQRAAAYLPAHDIQSYEAAWSDVHRELSQPTRTFRFAAPHEQVASLPREAPTTAPAPTYRTHDIIHVSDNAVLAHLDACIIHTNLAGSVLLEACTRCAVIGTVGQCRLTRSSHMLVCVDTPTPVTLEECDAILMGRRSDMEPAETCAAPAVQDFDDVFDEQRHYTPLDPEYAARLRPHLQNPSALASMLR</sequence>
<keyword evidence="2" id="KW-1185">Reference proteome</keyword>
<dbReference type="Proteomes" id="UP000269793">
    <property type="component" value="Chromosome VII"/>
</dbReference>
<organism evidence="1 2">
    <name type="scientific">Malassezia restricta (strain ATCC 96810 / NBRC 103918 / CBS 7877)</name>
    <name type="common">Seborrheic dermatitis infection agent</name>
    <dbReference type="NCBI Taxonomy" id="425264"/>
    <lineage>
        <taxon>Eukaryota</taxon>
        <taxon>Fungi</taxon>
        <taxon>Dikarya</taxon>
        <taxon>Basidiomycota</taxon>
        <taxon>Ustilaginomycotina</taxon>
        <taxon>Malasseziomycetes</taxon>
        <taxon>Malasseziales</taxon>
        <taxon>Malasseziaceae</taxon>
        <taxon>Malassezia</taxon>
    </lineage>
</organism>
<evidence type="ECO:0000313" key="2">
    <source>
        <dbReference type="Proteomes" id="UP000269793"/>
    </source>
</evidence>
<dbReference type="InterPro" id="IPR016098">
    <property type="entry name" value="CAP/MinC_C"/>
</dbReference>